<dbReference type="VEuPathDB" id="TrichDB:TRFO_18589"/>
<comment type="similarity">
    <text evidence="1">Belongs to the AB hydrolase superfamily. AB hydrolase 4 family.</text>
</comment>
<protein>
    <submittedName>
        <fullName evidence="5">Clan SC, family S33, methylesterase-like serine peptidase</fullName>
    </submittedName>
</protein>
<organism evidence="5 6">
    <name type="scientific">Tritrichomonas foetus</name>
    <dbReference type="NCBI Taxonomy" id="1144522"/>
    <lineage>
        <taxon>Eukaryota</taxon>
        <taxon>Metamonada</taxon>
        <taxon>Parabasalia</taxon>
        <taxon>Tritrichomonadida</taxon>
        <taxon>Tritrichomonadidae</taxon>
        <taxon>Tritrichomonas</taxon>
    </lineage>
</organism>
<reference evidence="5" key="1">
    <citation type="submission" date="2016-10" db="EMBL/GenBank/DDBJ databases">
        <authorList>
            <person name="Benchimol M."/>
            <person name="Almeida L.G."/>
            <person name="Vasconcelos A.T."/>
            <person name="Perreira-Neves A."/>
            <person name="Rosa I.A."/>
            <person name="Tasca T."/>
            <person name="Bogo M.R."/>
            <person name="de Souza W."/>
        </authorList>
    </citation>
    <scope>NUCLEOTIDE SEQUENCE [LARGE SCALE GENOMIC DNA]</scope>
    <source>
        <strain evidence="5">K</strain>
    </source>
</reference>
<dbReference type="RefSeq" id="XP_068364943.1">
    <property type="nucleotide sequence ID" value="XM_068500272.1"/>
</dbReference>
<feature type="active site" description="Charge relay system" evidence="2">
    <location>
        <position position="355"/>
    </location>
</feature>
<dbReference type="Pfam" id="PF00561">
    <property type="entry name" value="Abhydrolase_1"/>
    <property type="match status" value="1"/>
</dbReference>
<dbReference type="OrthoDB" id="247542at2759"/>
<keyword evidence="3" id="KW-0812">Transmembrane</keyword>
<dbReference type="EMBL" id="MLAK01000578">
    <property type="protein sequence ID" value="OHT11807.1"/>
    <property type="molecule type" value="Genomic_DNA"/>
</dbReference>
<dbReference type="GeneID" id="94834976"/>
<dbReference type="PIRSF" id="PIRSF005211">
    <property type="entry name" value="Ab_hydro_YheT"/>
    <property type="match status" value="1"/>
</dbReference>
<dbReference type="InterPro" id="IPR012020">
    <property type="entry name" value="ABHD4"/>
</dbReference>
<keyword evidence="3" id="KW-1133">Transmembrane helix</keyword>
<dbReference type="InterPro" id="IPR000073">
    <property type="entry name" value="AB_hydrolase_1"/>
</dbReference>
<evidence type="ECO:0000259" key="4">
    <source>
        <dbReference type="Pfam" id="PF00561"/>
    </source>
</evidence>
<sequence length="416" mass="47723">MKSQNSDSFKSYDHLSMKKRSKFLSDQKLVIHFENFYSKTLFTSMSFLHFLLYFVLSIVLLAALFVLYRITRNYRPMLHFNPSGKVAHLVAATKSLHKPYRPTWWLLNCHIHTVRGMRYRRKSRMTNSVRRELIKYTDGGTSALDWFETDDMKEDTPILVIIHTCAGGTREPCTNNLAEAGVKKGWRVVVANNRYCSGAPITTAQMVIIRDTDDLELVIRHIRSEFKPKHMFMVGFSLGAYQTVQYGALVGDLDAIALVSHTYNPVEAEKVLHWPIQSRLYQPVIMAKLTHFAKKSPFINNPIAENAKTMAEFDQAIYCEQFGFKTAEELYKTIEVYDKIPKLKVPSLFIGADDDPFTCKKFMPIKEIEKSDNAVLVHYPEGGHVSFLTGNDGNISIVDQIVPEWFESVINDKNNQ</sequence>
<feature type="domain" description="AB hydrolase-1" evidence="4">
    <location>
        <begin position="157"/>
        <end position="390"/>
    </location>
</feature>
<evidence type="ECO:0000256" key="2">
    <source>
        <dbReference type="PIRSR" id="PIRSR005211-1"/>
    </source>
</evidence>
<comment type="caution">
    <text evidence="5">The sequence shown here is derived from an EMBL/GenBank/DDBJ whole genome shotgun (WGS) entry which is preliminary data.</text>
</comment>
<name>A0A1J4KKI3_9EUKA</name>
<feature type="active site" description="Charge relay system" evidence="2">
    <location>
        <position position="237"/>
    </location>
</feature>
<dbReference type="InterPro" id="IPR029058">
    <property type="entry name" value="AB_hydrolase_fold"/>
</dbReference>
<accession>A0A1J4KKI3</accession>
<evidence type="ECO:0000256" key="1">
    <source>
        <dbReference type="ARBA" id="ARBA00010884"/>
    </source>
</evidence>
<dbReference type="InterPro" id="IPR050960">
    <property type="entry name" value="AB_hydrolase_4_sf"/>
</dbReference>
<dbReference type="PANTHER" id="PTHR10794:SF63">
    <property type="entry name" value="ALPHA_BETA HYDROLASE 1, ISOFORM A"/>
    <property type="match status" value="1"/>
</dbReference>
<gene>
    <name evidence="5" type="ORF">TRFO_18589</name>
</gene>
<feature type="transmembrane region" description="Helical" evidence="3">
    <location>
        <begin position="47"/>
        <end position="68"/>
    </location>
</feature>
<dbReference type="Proteomes" id="UP000179807">
    <property type="component" value="Unassembled WGS sequence"/>
</dbReference>
<feature type="active site" description="Charge relay system" evidence="2">
    <location>
        <position position="384"/>
    </location>
</feature>
<keyword evidence="3" id="KW-0472">Membrane</keyword>
<dbReference type="GO" id="GO:0034338">
    <property type="term" value="F:short-chain carboxylesterase activity"/>
    <property type="evidence" value="ECO:0007669"/>
    <property type="project" value="TreeGrafter"/>
</dbReference>
<evidence type="ECO:0000313" key="5">
    <source>
        <dbReference type="EMBL" id="OHT11807.1"/>
    </source>
</evidence>
<evidence type="ECO:0000256" key="3">
    <source>
        <dbReference type="SAM" id="Phobius"/>
    </source>
</evidence>
<dbReference type="PANTHER" id="PTHR10794">
    <property type="entry name" value="ABHYDROLASE DOMAIN-CONTAINING PROTEIN"/>
    <property type="match status" value="1"/>
</dbReference>
<evidence type="ECO:0000313" key="6">
    <source>
        <dbReference type="Proteomes" id="UP000179807"/>
    </source>
</evidence>
<dbReference type="AlphaFoldDB" id="A0A1J4KKI3"/>
<keyword evidence="6" id="KW-1185">Reference proteome</keyword>
<dbReference type="Gene3D" id="3.40.50.1820">
    <property type="entry name" value="alpha/beta hydrolase"/>
    <property type="match status" value="1"/>
</dbReference>
<proteinExistence type="inferred from homology"/>
<dbReference type="SUPFAM" id="SSF53474">
    <property type="entry name" value="alpha/beta-Hydrolases"/>
    <property type="match status" value="1"/>
</dbReference>
<dbReference type="GO" id="GO:0047372">
    <property type="term" value="F:monoacylglycerol lipase activity"/>
    <property type="evidence" value="ECO:0007669"/>
    <property type="project" value="TreeGrafter"/>
</dbReference>